<evidence type="ECO:0000313" key="8">
    <source>
        <dbReference type="Proteomes" id="UP000601435"/>
    </source>
</evidence>
<dbReference type="SFLD" id="SFLDS00003">
    <property type="entry name" value="Haloacid_Dehalogenase"/>
    <property type="match status" value="1"/>
</dbReference>
<dbReference type="GO" id="GO:0046872">
    <property type="term" value="F:metal ion binding"/>
    <property type="evidence" value="ECO:0007669"/>
    <property type="project" value="UniProtKB-KW"/>
</dbReference>
<dbReference type="SFLD" id="SFLDG01136">
    <property type="entry name" value="C1.6:_Phosphoserine_Phosphatas"/>
    <property type="match status" value="1"/>
</dbReference>
<dbReference type="SFLD" id="SFLDG01138">
    <property type="entry name" value="C1.6.2:_Deoxy-d-mannose-octulo"/>
    <property type="match status" value="1"/>
</dbReference>
<dbReference type="InterPro" id="IPR023214">
    <property type="entry name" value="HAD_sf"/>
</dbReference>
<proteinExistence type="inferred from homology"/>
<evidence type="ECO:0000256" key="2">
    <source>
        <dbReference type="ARBA" id="ARBA00005893"/>
    </source>
</evidence>
<comment type="cofactor">
    <cofactor evidence="1">
        <name>Mg(2+)</name>
        <dbReference type="ChEBI" id="CHEBI:18420"/>
    </cofactor>
</comment>
<comment type="caution">
    <text evidence="7">The sequence shown here is derived from an EMBL/GenBank/DDBJ whole genome shotgun (WGS) entry which is preliminary data.</text>
</comment>
<dbReference type="PANTHER" id="PTHR21485:SF3">
    <property type="entry name" value="N-ACYLNEURAMINATE CYTIDYLYLTRANSFERASE"/>
    <property type="match status" value="1"/>
</dbReference>
<dbReference type="Proteomes" id="UP000601435">
    <property type="component" value="Unassembled WGS sequence"/>
</dbReference>
<gene>
    <name evidence="7" type="ORF">SNEC2469_LOCUS3443</name>
</gene>
<accession>A0A812KH74</accession>
<evidence type="ECO:0000313" key="7">
    <source>
        <dbReference type="EMBL" id="CAE7229318.1"/>
    </source>
</evidence>
<dbReference type="AlphaFoldDB" id="A0A812KH74"/>
<evidence type="ECO:0000256" key="1">
    <source>
        <dbReference type="ARBA" id="ARBA00001946"/>
    </source>
</evidence>
<dbReference type="GO" id="GO:0008781">
    <property type="term" value="F:N-acylneuraminate cytidylyltransferase activity"/>
    <property type="evidence" value="ECO:0007669"/>
    <property type="project" value="TreeGrafter"/>
</dbReference>
<dbReference type="Pfam" id="PF00702">
    <property type="entry name" value="Hydrolase"/>
    <property type="match status" value="1"/>
</dbReference>
<dbReference type="InterPro" id="IPR050793">
    <property type="entry name" value="CMP-NeuNAc_synthase"/>
</dbReference>
<comment type="subunit">
    <text evidence="3">Homotetramer.</text>
</comment>
<keyword evidence="8" id="KW-1185">Reference proteome</keyword>
<reference evidence="7" key="1">
    <citation type="submission" date="2021-02" db="EMBL/GenBank/DDBJ databases">
        <authorList>
            <person name="Dougan E. K."/>
            <person name="Rhodes N."/>
            <person name="Thang M."/>
            <person name="Chan C."/>
        </authorList>
    </citation>
    <scope>NUCLEOTIDE SEQUENCE</scope>
</reference>
<dbReference type="OrthoDB" id="10262032at2759"/>
<organism evidence="7 8">
    <name type="scientific">Symbiodinium necroappetens</name>
    <dbReference type="NCBI Taxonomy" id="1628268"/>
    <lineage>
        <taxon>Eukaryota</taxon>
        <taxon>Sar</taxon>
        <taxon>Alveolata</taxon>
        <taxon>Dinophyceae</taxon>
        <taxon>Suessiales</taxon>
        <taxon>Symbiodiniaceae</taxon>
        <taxon>Symbiodinium</taxon>
    </lineage>
</organism>
<evidence type="ECO:0000256" key="6">
    <source>
        <dbReference type="ARBA" id="ARBA00022842"/>
    </source>
</evidence>
<keyword evidence="4" id="KW-0479">Metal-binding</keyword>
<protein>
    <recommendedName>
        <fullName evidence="9">3-deoxy-D-manno-octulosonate 8-phosphate phosphatase KdsC</fullName>
    </recommendedName>
</protein>
<comment type="similarity">
    <text evidence="2">Belongs to the KdsC family.</text>
</comment>
<name>A0A812KH74_9DINO</name>
<dbReference type="NCBIfam" id="TIGR01670">
    <property type="entry name" value="KdsC-phosphatas"/>
    <property type="match status" value="1"/>
</dbReference>
<evidence type="ECO:0000256" key="4">
    <source>
        <dbReference type="ARBA" id="ARBA00022723"/>
    </source>
</evidence>
<dbReference type="InterPro" id="IPR036412">
    <property type="entry name" value="HAD-like_sf"/>
</dbReference>
<keyword evidence="6" id="KW-0460">Magnesium</keyword>
<evidence type="ECO:0000256" key="5">
    <source>
        <dbReference type="ARBA" id="ARBA00022801"/>
    </source>
</evidence>
<dbReference type="EMBL" id="CAJNJA010007809">
    <property type="protein sequence ID" value="CAE7229318.1"/>
    <property type="molecule type" value="Genomic_DNA"/>
</dbReference>
<dbReference type="Gene3D" id="3.40.50.1000">
    <property type="entry name" value="HAD superfamily/HAD-like"/>
    <property type="match status" value="1"/>
</dbReference>
<evidence type="ECO:0000256" key="3">
    <source>
        <dbReference type="ARBA" id="ARBA00011881"/>
    </source>
</evidence>
<dbReference type="GO" id="GO:0016788">
    <property type="term" value="F:hydrolase activity, acting on ester bonds"/>
    <property type="evidence" value="ECO:0007669"/>
    <property type="project" value="InterPro"/>
</dbReference>
<dbReference type="InterPro" id="IPR010023">
    <property type="entry name" value="KdsC_fam"/>
</dbReference>
<dbReference type="PANTHER" id="PTHR21485">
    <property type="entry name" value="HAD SUPERFAMILY MEMBERS CMAS AND KDSC"/>
    <property type="match status" value="1"/>
</dbReference>
<sequence>MPNPFTGKTIRAVITDVDGCLTDGRVGFTSNGDSVRHFHTHDGLGTQLLIQAGIHVAWLSAGSKPESIFARAQTIGVEHVDVNRDEKGQRFLDLCAKLGVDPAHTVYMGDDLKDLPAMAHAAISACPADAVKQVRDAAHLTLTRNGGHGAFRELADLILEAR</sequence>
<evidence type="ECO:0008006" key="9">
    <source>
        <dbReference type="Google" id="ProtNLM"/>
    </source>
</evidence>
<dbReference type="SUPFAM" id="SSF56784">
    <property type="entry name" value="HAD-like"/>
    <property type="match status" value="1"/>
</dbReference>
<keyword evidence="5" id="KW-0378">Hydrolase</keyword>
<dbReference type="PIRSF" id="PIRSF006118">
    <property type="entry name" value="KDO8-P_Ptase"/>
    <property type="match status" value="1"/>
</dbReference>